<dbReference type="AlphaFoldDB" id="A0A8S7CTY3"/>
<dbReference type="Proteomes" id="UP000519859">
    <property type="component" value="Unassembled WGS sequence"/>
</dbReference>
<name>A0A8S7CTY3_ECOLX</name>
<organism evidence="1 2">
    <name type="scientific">Escherichia coli</name>
    <dbReference type="NCBI Taxonomy" id="562"/>
    <lineage>
        <taxon>Bacteria</taxon>
        <taxon>Pseudomonadati</taxon>
        <taxon>Pseudomonadota</taxon>
        <taxon>Gammaproteobacteria</taxon>
        <taxon>Enterobacterales</taxon>
        <taxon>Enterobacteriaceae</taxon>
        <taxon>Escherichia</taxon>
    </lineage>
</organism>
<comment type="caution">
    <text evidence="1">The sequence shown here is derived from an EMBL/GenBank/DDBJ whole genome shotgun (WGS) entry which is preliminary data.</text>
</comment>
<dbReference type="EMBL" id="AASDFP010000072">
    <property type="protein sequence ID" value="EFB2194919.1"/>
    <property type="molecule type" value="Genomic_DNA"/>
</dbReference>
<accession>A0A8S7CTY3</accession>
<protein>
    <submittedName>
        <fullName evidence="1">Uncharacterized protein</fullName>
    </submittedName>
</protein>
<reference evidence="1 2" key="1">
    <citation type="submission" date="2019-06" db="EMBL/GenBank/DDBJ databases">
        <authorList>
            <consortium name="NARMS: The National Antimicrobial Resistance Monitoring System"/>
        </authorList>
    </citation>
    <scope>NUCLEOTIDE SEQUENCE [LARGE SCALE GENOMIC DNA]</scope>
    <source>
        <strain evidence="1 2">FSIS11921886</strain>
    </source>
</reference>
<dbReference type="RefSeq" id="WP_053884616.1">
    <property type="nucleotide sequence ID" value="NZ_CP043542.1"/>
</dbReference>
<gene>
    <name evidence="1" type="ORF">FIJ20_22455</name>
</gene>
<evidence type="ECO:0000313" key="2">
    <source>
        <dbReference type="Proteomes" id="UP000519859"/>
    </source>
</evidence>
<evidence type="ECO:0000313" key="1">
    <source>
        <dbReference type="EMBL" id="EFB2194919.1"/>
    </source>
</evidence>
<proteinExistence type="predicted"/>
<sequence length="292" mass="33138">MLKLTDVNKNALRILKKYNVLAEGDIIRGHPLSERDLKYVEAHCITTEERAFLNEKGLGFGFISVTHDEALRDSFTYFKSSNKNDVTASFLVSLSSARLDYRSGLSAFAIMQTMPMHGFEPNQASFCKVCSAEKYKKHFDLTSLNQTRFFSGSLAVFKTPYEISFFLEQQSKLEVVQPTEKDFSIFNAILKIIVDAESGEKLTSIIKKIRAIDGFRITTDQCRCLLETLGFCGILETKEHKGYLTYFTNPGLAPSKSHSSNWAYPVDFWTGGDGINREALKFWFGEYKEIVI</sequence>